<protein>
    <submittedName>
        <fullName evidence="1">Uncharacterized protein</fullName>
    </submittedName>
</protein>
<evidence type="ECO:0000313" key="1">
    <source>
        <dbReference type="EMBL" id="KAH3793394.1"/>
    </source>
</evidence>
<accession>A0A9D4F8S8</accession>
<reference evidence="1" key="1">
    <citation type="journal article" date="2019" name="bioRxiv">
        <title>The Genome of the Zebra Mussel, Dreissena polymorpha: A Resource for Invasive Species Research.</title>
        <authorList>
            <person name="McCartney M.A."/>
            <person name="Auch B."/>
            <person name="Kono T."/>
            <person name="Mallez S."/>
            <person name="Zhang Y."/>
            <person name="Obille A."/>
            <person name="Becker A."/>
            <person name="Abrahante J.E."/>
            <person name="Garbe J."/>
            <person name="Badalamenti J.P."/>
            <person name="Herman A."/>
            <person name="Mangelson H."/>
            <person name="Liachko I."/>
            <person name="Sullivan S."/>
            <person name="Sone E.D."/>
            <person name="Koren S."/>
            <person name="Silverstein K.A.T."/>
            <person name="Beckman K.B."/>
            <person name="Gohl D.M."/>
        </authorList>
    </citation>
    <scope>NUCLEOTIDE SEQUENCE</scope>
    <source>
        <strain evidence="1">Duluth1</strain>
        <tissue evidence="1">Whole animal</tissue>
    </source>
</reference>
<evidence type="ECO:0000313" key="2">
    <source>
        <dbReference type="Proteomes" id="UP000828390"/>
    </source>
</evidence>
<name>A0A9D4F8S8_DREPO</name>
<keyword evidence="2" id="KW-1185">Reference proteome</keyword>
<proteinExistence type="predicted"/>
<dbReference type="Proteomes" id="UP000828390">
    <property type="component" value="Unassembled WGS sequence"/>
</dbReference>
<dbReference type="AlphaFoldDB" id="A0A9D4F8S8"/>
<reference evidence="1" key="2">
    <citation type="submission" date="2020-11" db="EMBL/GenBank/DDBJ databases">
        <authorList>
            <person name="McCartney M.A."/>
            <person name="Auch B."/>
            <person name="Kono T."/>
            <person name="Mallez S."/>
            <person name="Becker A."/>
            <person name="Gohl D.M."/>
            <person name="Silverstein K.A.T."/>
            <person name="Koren S."/>
            <person name="Bechman K.B."/>
            <person name="Herman A."/>
            <person name="Abrahante J.E."/>
            <person name="Garbe J."/>
        </authorList>
    </citation>
    <scope>NUCLEOTIDE SEQUENCE</scope>
    <source>
        <strain evidence="1">Duluth1</strain>
        <tissue evidence="1">Whole animal</tissue>
    </source>
</reference>
<dbReference type="EMBL" id="JAIWYP010000007">
    <property type="protein sequence ID" value="KAH3793394.1"/>
    <property type="molecule type" value="Genomic_DNA"/>
</dbReference>
<comment type="caution">
    <text evidence="1">The sequence shown here is derived from an EMBL/GenBank/DDBJ whole genome shotgun (WGS) entry which is preliminary data.</text>
</comment>
<organism evidence="1 2">
    <name type="scientific">Dreissena polymorpha</name>
    <name type="common">Zebra mussel</name>
    <name type="synonym">Mytilus polymorpha</name>
    <dbReference type="NCBI Taxonomy" id="45954"/>
    <lineage>
        <taxon>Eukaryota</taxon>
        <taxon>Metazoa</taxon>
        <taxon>Spiralia</taxon>
        <taxon>Lophotrochozoa</taxon>
        <taxon>Mollusca</taxon>
        <taxon>Bivalvia</taxon>
        <taxon>Autobranchia</taxon>
        <taxon>Heteroconchia</taxon>
        <taxon>Euheterodonta</taxon>
        <taxon>Imparidentia</taxon>
        <taxon>Neoheterodontei</taxon>
        <taxon>Myida</taxon>
        <taxon>Dreissenoidea</taxon>
        <taxon>Dreissenidae</taxon>
        <taxon>Dreissena</taxon>
    </lineage>
</organism>
<gene>
    <name evidence="1" type="ORF">DPMN_146902</name>
</gene>
<sequence length="189" mass="19004">MLPSEAANVVDTVCTNGGTECSGIAHALCDIATFKCKCAAYSTATTTTCTATACTANATCVTPDANSECSGASSADKCRCKTGYSLASTDAKCYKDVTSTVCTATGKECDSIINALCDTTALKCKCGGISSMIANTCTGKTCIAAATCTALDANSECSGTAATDKCQCKSGYLMGTDGKCALSMICRIV</sequence>